<dbReference type="InterPro" id="IPR025737">
    <property type="entry name" value="FApF"/>
</dbReference>
<feature type="chain" id="PRO_5045931287" evidence="1">
    <location>
        <begin position="24"/>
        <end position="298"/>
    </location>
</feature>
<dbReference type="EMBL" id="JBBKTX010000045">
    <property type="protein sequence ID" value="MFK4754794.1"/>
    <property type="molecule type" value="Genomic_DNA"/>
</dbReference>
<evidence type="ECO:0000313" key="3">
    <source>
        <dbReference type="Proteomes" id="UP001620597"/>
    </source>
</evidence>
<organism evidence="2 3">
    <name type="scientific">Oceanobacter antarcticus</name>
    <dbReference type="NCBI Taxonomy" id="3133425"/>
    <lineage>
        <taxon>Bacteria</taxon>
        <taxon>Pseudomonadati</taxon>
        <taxon>Pseudomonadota</taxon>
        <taxon>Gammaproteobacteria</taxon>
        <taxon>Oceanospirillales</taxon>
        <taxon>Oceanospirillaceae</taxon>
        <taxon>Oceanobacter</taxon>
    </lineage>
</organism>
<name>A0ABW8NPF8_9GAMM</name>
<proteinExistence type="predicted"/>
<sequence>MMINTRLILCTLAAALAANSAMATEGGGSSYPVGAENYTCCAVPPPGMYGIVWAQHYSADKAVDNNGDTVTPDDFKVTANAIVPRFIYVTDKQWHGASVALHGILPLVDLDVHVTDGVEQSKSGLGDATVGLAFGWHHSQALHSLFAIDVIVPTGSYKKDDIANPGRNHWAIQPVLGVSNMNPHGFNYDLKAMWTYNLENSATSYQDGQELIFDYALGWGLGDRWVAGIGGYVYQQVTDDTQDGDTVADNRGKALAVGPSVRYDSGTGWFATFKYQQETQVKNRAEGSTLWIKTVFPF</sequence>
<keyword evidence="3" id="KW-1185">Reference proteome</keyword>
<accession>A0ABW8NPF8</accession>
<protein>
    <submittedName>
        <fullName evidence="2">Transporter</fullName>
    </submittedName>
</protein>
<gene>
    <name evidence="2" type="ORF">WG929_20545</name>
</gene>
<dbReference type="RefSeq" id="WP_416207574.1">
    <property type="nucleotide sequence ID" value="NZ_JBBKTX010000045.1"/>
</dbReference>
<comment type="caution">
    <text evidence="2">The sequence shown here is derived from an EMBL/GenBank/DDBJ whole genome shotgun (WGS) entry which is preliminary data.</text>
</comment>
<reference evidence="2 3" key="1">
    <citation type="submission" date="2024-03" db="EMBL/GenBank/DDBJ databases">
        <title>High-quality draft genome sequence of Oceanobacter sp. wDCs-4.</title>
        <authorList>
            <person name="Dong C."/>
        </authorList>
    </citation>
    <scope>NUCLEOTIDE SEQUENCE [LARGE SCALE GENOMIC DNA]</scope>
    <source>
        <strain evidence="3">wDCs-4</strain>
    </source>
</reference>
<evidence type="ECO:0000313" key="2">
    <source>
        <dbReference type="EMBL" id="MFK4754794.1"/>
    </source>
</evidence>
<feature type="signal peptide" evidence="1">
    <location>
        <begin position="1"/>
        <end position="23"/>
    </location>
</feature>
<dbReference type="Pfam" id="PF13557">
    <property type="entry name" value="Phenol_MetA_deg"/>
    <property type="match status" value="1"/>
</dbReference>
<evidence type="ECO:0000256" key="1">
    <source>
        <dbReference type="SAM" id="SignalP"/>
    </source>
</evidence>
<dbReference type="Proteomes" id="UP001620597">
    <property type="component" value="Unassembled WGS sequence"/>
</dbReference>
<keyword evidence="1" id="KW-0732">Signal</keyword>